<evidence type="ECO:0000256" key="3">
    <source>
        <dbReference type="ARBA" id="ARBA00022989"/>
    </source>
</evidence>
<evidence type="ECO:0000256" key="1">
    <source>
        <dbReference type="ARBA" id="ARBA00004141"/>
    </source>
</evidence>
<dbReference type="InterPro" id="IPR050360">
    <property type="entry name" value="MFS_Sugar_Transporters"/>
</dbReference>
<dbReference type="InterPro" id="IPR005828">
    <property type="entry name" value="MFS_sugar_transport-like"/>
</dbReference>
<feature type="transmembrane region" description="Helical" evidence="5">
    <location>
        <begin position="56"/>
        <end position="77"/>
    </location>
</feature>
<feature type="transmembrane region" description="Helical" evidence="5">
    <location>
        <begin position="89"/>
        <end position="109"/>
    </location>
</feature>
<comment type="subcellular location">
    <subcellularLocation>
        <location evidence="1">Membrane</location>
        <topology evidence="1">Multi-pass membrane protein</topology>
    </subcellularLocation>
</comment>
<evidence type="ECO:0000256" key="4">
    <source>
        <dbReference type="ARBA" id="ARBA00023136"/>
    </source>
</evidence>
<protein>
    <recommendedName>
        <fullName evidence="8">Major facilitator superfamily (MFS) profile domain-containing protein</fullName>
    </recommendedName>
</protein>
<dbReference type="OrthoDB" id="6612291at2759"/>
<dbReference type="PANTHER" id="PTHR48022">
    <property type="entry name" value="PLASTIDIC GLUCOSE TRANSPORTER 4"/>
    <property type="match status" value="1"/>
</dbReference>
<evidence type="ECO:0000313" key="7">
    <source>
        <dbReference type="Proteomes" id="UP000244855"/>
    </source>
</evidence>
<dbReference type="InterPro" id="IPR036259">
    <property type="entry name" value="MFS_trans_sf"/>
</dbReference>
<dbReference type="Pfam" id="PF00083">
    <property type="entry name" value="Sugar_tr"/>
    <property type="match status" value="1"/>
</dbReference>
<feature type="transmembrane region" description="Helical" evidence="5">
    <location>
        <begin position="20"/>
        <end position="44"/>
    </location>
</feature>
<accession>A0A2V1CYR6</accession>
<dbReference type="EMBL" id="KZ806061">
    <property type="protein sequence ID" value="PVH90868.1"/>
    <property type="molecule type" value="Genomic_DNA"/>
</dbReference>
<name>A0A2V1CYR6_9PLEO</name>
<reference evidence="6 7" key="1">
    <citation type="journal article" date="2018" name="Sci. Rep.">
        <title>Comparative genomics provides insights into the lifestyle and reveals functional heterogeneity of dark septate endophytic fungi.</title>
        <authorList>
            <person name="Knapp D.G."/>
            <person name="Nemeth J.B."/>
            <person name="Barry K."/>
            <person name="Hainaut M."/>
            <person name="Henrissat B."/>
            <person name="Johnson J."/>
            <person name="Kuo A."/>
            <person name="Lim J.H.P."/>
            <person name="Lipzen A."/>
            <person name="Nolan M."/>
            <person name="Ohm R.A."/>
            <person name="Tamas L."/>
            <person name="Grigoriev I.V."/>
            <person name="Spatafora J.W."/>
            <person name="Nagy L.G."/>
            <person name="Kovacs G.M."/>
        </authorList>
    </citation>
    <scope>NUCLEOTIDE SEQUENCE [LARGE SCALE GENOMIC DNA]</scope>
    <source>
        <strain evidence="6 7">DSE2036</strain>
    </source>
</reference>
<dbReference type="STRING" id="97972.A0A2V1CYR6"/>
<dbReference type="Proteomes" id="UP000244855">
    <property type="component" value="Unassembled WGS sequence"/>
</dbReference>
<evidence type="ECO:0008006" key="8">
    <source>
        <dbReference type="Google" id="ProtNLM"/>
    </source>
</evidence>
<organism evidence="6 7">
    <name type="scientific">Periconia macrospinosa</name>
    <dbReference type="NCBI Taxonomy" id="97972"/>
    <lineage>
        <taxon>Eukaryota</taxon>
        <taxon>Fungi</taxon>
        <taxon>Dikarya</taxon>
        <taxon>Ascomycota</taxon>
        <taxon>Pezizomycotina</taxon>
        <taxon>Dothideomycetes</taxon>
        <taxon>Pleosporomycetidae</taxon>
        <taxon>Pleosporales</taxon>
        <taxon>Massarineae</taxon>
        <taxon>Periconiaceae</taxon>
        <taxon>Periconia</taxon>
    </lineage>
</organism>
<dbReference type="Gene3D" id="1.20.1250.20">
    <property type="entry name" value="MFS general substrate transporter like domains"/>
    <property type="match status" value="1"/>
</dbReference>
<keyword evidence="2 5" id="KW-0812">Transmembrane</keyword>
<dbReference type="GO" id="GO:0005351">
    <property type="term" value="F:carbohydrate:proton symporter activity"/>
    <property type="evidence" value="ECO:0007669"/>
    <property type="project" value="TreeGrafter"/>
</dbReference>
<keyword evidence="3 5" id="KW-1133">Transmembrane helix</keyword>
<keyword evidence="4 5" id="KW-0472">Membrane</keyword>
<dbReference type="AlphaFoldDB" id="A0A2V1CYR6"/>
<evidence type="ECO:0000256" key="2">
    <source>
        <dbReference type="ARBA" id="ARBA00022692"/>
    </source>
</evidence>
<keyword evidence="7" id="KW-1185">Reference proteome</keyword>
<proteinExistence type="predicted"/>
<gene>
    <name evidence="6" type="ORF">DM02DRAFT_546939</name>
</gene>
<dbReference type="PANTHER" id="PTHR48022:SF28">
    <property type="entry name" value="MAJOR FACILITATOR SUPERFAMILY (MFS) PROFILE DOMAIN-CONTAINING PROTEIN-RELATED"/>
    <property type="match status" value="1"/>
</dbReference>
<evidence type="ECO:0000313" key="6">
    <source>
        <dbReference type="EMBL" id="PVH90868.1"/>
    </source>
</evidence>
<evidence type="ECO:0000256" key="5">
    <source>
        <dbReference type="SAM" id="Phobius"/>
    </source>
</evidence>
<dbReference type="GO" id="GO:0016020">
    <property type="term" value="C:membrane"/>
    <property type="evidence" value="ECO:0007669"/>
    <property type="project" value="UniProtKB-SubCell"/>
</dbReference>
<sequence>MAVQAALIRPVQYKTSSARSAGIAAAAMLFIFQCAFTIAFQAACRSEILPLCLRQRGSAILIAGNWILCKSIIVQIAPPAISNIGWRTYIIFAVLNATWVLTIYFFSALPT</sequence>